<evidence type="ECO:0000313" key="2">
    <source>
        <dbReference type="Proteomes" id="UP000479190"/>
    </source>
</evidence>
<evidence type="ECO:0000313" key="1">
    <source>
        <dbReference type="EMBL" id="CAB0041776.1"/>
    </source>
</evidence>
<name>A0A6H5IW97_9HYME</name>
<accession>A0A6H5IW97</accession>
<organism evidence="1 2">
    <name type="scientific">Trichogramma brassicae</name>
    <dbReference type="NCBI Taxonomy" id="86971"/>
    <lineage>
        <taxon>Eukaryota</taxon>
        <taxon>Metazoa</taxon>
        <taxon>Ecdysozoa</taxon>
        <taxon>Arthropoda</taxon>
        <taxon>Hexapoda</taxon>
        <taxon>Insecta</taxon>
        <taxon>Pterygota</taxon>
        <taxon>Neoptera</taxon>
        <taxon>Endopterygota</taxon>
        <taxon>Hymenoptera</taxon>
        <taxon>Apocrita</taxon>
        <taxon>Proctotrupomorpha</taxon>
        <taxon>Chalcidoidea</taxon>
        <taxon>Trichogrammatidae</taxon>
        <taxon>Trichogramma</taxon>
    </lineage>
</organism>
<dbReference type="Proteomes" id="UP000479190">
    <property type="component" value="Unassembled WGS sequence"/>
</dbReference>
<reference evidence="1 2" key="1">
    <citation type="submission" date="2020-02" db="EMBL/GenBank/DDBJ databases">
        <authorList>
            <person name="Ferguson B K."/>
        </authorList>
    </citation>
    <scope>NUCLEOTIDE SEQUENCE [LARGE SCALE GENOMIC DNA]</scope>
</reference>
<proteinExistence type="predicted"/>
<dbReference type="AlphaFoldDB" id="A0A6H5IW97"/>
<sequence>MSLYILRKKRCKNGAQDRSYTASSCACGHEKKKQWSAAMSSCLASLYSAISKIQYCASCSLKRRARRGRFHRAQLFLLITVSETIGTQRRCTQLANIPSNGYLHEAAII</sequence>
<protein>
    <submittedName>
        <fullName evidence="1">Uncharacterized protein</fullName>
    </submittedName>
</protein>
<dbReference type="EMBL" id="CADCXV010001128">
    <property type="protein sequence ID" value="CAB0041776.1"/>
    <property type="molecule type" value="Genomic_DNA"/>
</dbReference>
<gene>
    <name evidence="1" type="ORF">TBRA_LOCUS13432</name>
</gene>
<keyword evidence="2" id="KW-1185">Reference proteome</keyword>